<dbReference type="Gene3D" id="2.60.120.650">
    <property type="entry name" value="Cupin"/>
    <property type="match status" value="1"/>
</dbReference>
<dbReference type="EC" id="1.14.11.-" evidence="3"/>
<comment type="similarity">
    <text evidence="3">Belongs to the ROX family.</text>
</comment>
<dbReference type="Pfam" id="PF08007">
    <property type="entry name" value="JmjC_2"/>
    <property type="match status" value="1"/>
</dbReference>
<dbReference type="GO" id="GO:0005730">
    <property type="term" value="C:nucleolus"/>
    <property type="evidence" value="ECO:0007669"/>
    <property type="project" value="TreeGrafter"/>
</dbReference>
<evidence type="ECO:0000256" key="3">
    <source>
        <dbReference type="RuleBase" id="RU366061"/>
    </source>
</evidence>
<dbReference type="STRING" id="337451.A0A3S3N9K5"/>
<organism evidence="5 6">
    <name type="scientific">Cinnamomum micranthum f. kanehirae</name>
    <dbReference type="NCBI Taxonomy" id="337451"/>
    <lineage>
        <taxon>Eukaryota</taxon>
        <taxon>Viridiplantae</taxon>
        <taxon>Streptophyta</taxon>
        <taxon>Embryophyta</taxon>
        <taxon>Tracheophyta</taxon>
        <taxon>Spermatophyta</taxon>
        <taxon>Magnoliopsida</taxon>
        <taxon>Magnoliidae</taxon>
        <taxon>Laurales</taxon>
        <taxon>Lauraceae</taxon>
        <taxon>Cinnamomum</taxon>
    </lineage>
</organism>
<keyword evidence="2 3" id="KW-0408">Iron</keyword>
<protein>
    <recommendedName>
        <fullName evidence="3">Bifunctional lysine-specific demethylase and histidyl-hydroxylase</fullName>
        <ecNumber evidence="3">1.14.11.-</ecNumber>
    </recommendedName>
</protein>
<dbReference type="PANTHER" id="PTHR13096:SF9">
    <property type="entry name" value="BIFUNCTIONAL LYSINE-SPECIFIC DEMETHYLASE AND HISTIDYL-HYDROXYLASE"/>
    <property type="match status" value="1"/>
</dbReference>
<dbReference type="Proteomes" id="UP000283530">
    <property type="component" value="Unassembled WGS sequence"/>
</dbReference>
<evidence type="ECO:0000256" key="2">
    <source>
        <dbReference type="ARBA" id="ARBA00023004"/>
    </source>
</evidence>
<dbReference type="OrthoDB" id="425950at2759"/>
<keyword evidence="3" id="KW-0539">Nucleus</keyword>
<keyword evidence="3" id="KW-0804">Transcription</keyword>
<dbReference type="SUPFAM" id="SSF51197">
    <property type="entry name" value="Clavaminate synthase-like"/>
    <property type="match status" value="1"/>
</dbReference>
<sequence length="783" mass="88341">MDSSSPRKRKRKTTLPPHNPHHLFAQLLAASSNIHTPFSQSLLPKLLKTHLSLIQNIPSPQQNDPQSLPKPTLQDSLLSLLPCLLHPKYPKIAACSAEIVGALALCSFELNARIASDEEIMCALVNAVASGKKRVVMGACNAMLDLSTTLLGRERLREFSAVEKLLSVFCQIAAFPMKPVSLCGGEEDTSNYSRIGFVEDKLQFLVLEAVSTLINTCSAEFLEKLSVTFLCYLKDLWAKLQDSAFQINNQEKRYLYNNMKTSDLAETIFRLSMNYGCHSTCTFDAVKRSIFGSMESDFEHFMLSNWEDSPILFKKKSRCSDYNDCIFSSLVQHFNSRTVDSILDSILGGLFSCPPIASDELDILTFLKEVKGGLACPIVYGQDIRVVKTVGILKEEVHFWTDYMGYSIGKDHVQKCKEAYQNGYTIALRGMEFRSRKIAAIADGLEMLFGQPSVGANLYLTPPRSQGLTRHYDDHCVFVCQLLGSKKWSVFPHSAVQLPRLYDPLGVGSEVTNDACENKQFLLREGDILYIPRGCPHEAHTVINEGESHVEEATGFSLHLTLGIEIEPPFEWEGFAHIALHCWNENRKQTTHDPIESTSQLANVTFINLLHVAIRVVGDNDPTFRKACMVAAFSLPFDSNSQAKQSLHPLDMNQRATFSYIMNKINTVSSFLEAFKIVEAAVHGRNDDSLQWMRWLRHLPREGAVDETIDYNNPWKVFENLVLLYNGHTEEAHATFAHIKSQFCEGVIFEDVCNVFDTLLKKYKRTRKQYMNGMLSLRCNFFE</sequence>
<dbReference type="GO" id="GO:0005506">
    <property type="term" value="F:iron ion binding"/>
    <property type="evidence" value="ECO:0007669"/>
    <property type="project" value="UniProtKB-UniRule"/>
</dbReference>
<dbReference type="AlphaFoldDB" id="A0A3S3N9K5"/>
<comment type="subcellular location">
    <subcellularLocation>
        <location evidence="3">Nucleus</location>
    </subcellularLocation>
</comment>
<keyword evidence="3" id="KW-0560">Oxidoreductase</keyword>
<keyword evidence="3" id="KW-0805">Transcription regulation</keyword>
<evidence type="ECO:0000256" key="1">
    <source>
        <dbReference type="ARBA" id="ARBA00022723"/>
    </source>
</evidence>
<proteinExistence type="inferred from homology"/>
<evidence type="ECO:0000313" key="5">
    <source>
        <dbReference type="EMBL" id="RWR75267.1"/>
    </source>
</evidence>
<name>A0A3S3N9K5_9MAGN</name>
<reference evidence="5 6" key="1">
    <citation type="journal article" date="2019" name="Nat. Plants">
        <title>Stout camphor tree genome fills gaps in understanding of flowering plant genome evolution.</title>
        <authorList>
            <person name="Chaw S.M."/>
            <person name="Liu Y.C."/>
            <person name="Wu Y.W."/>
            <person name="Wang H.Y."/>
            <person name="Lin C.I."/>
            <person name="Wu C.S."/>
            <person name="Ke H.M."/>
            <person name="Chang L.Y."/>
            <person name="Hsu C.Y."/>
            <person name="Yang H.T."/>
            <person name="Sudianto E."/>
            <person name="Hsu M.H."/>
            <person name="Wu K.P."/>
            <person name="Wang L.N."/>
            <person name="Leebens-Mack J.H."/>
            <person name="Tsai I.J."/>
        </authorList>
    </citation>
    <scope>NUCLEOTIDE SEQUENCE [LARGE SCALE GENOMIC DNA]</scope>
    <source>
        <strain evidence="6">cv. Chaw 1501</strain>
        <tissue evidence="5">Young leaves</tissue>
    </source>
</reference>
<keyword evidence="3" id="KW-0223">Dioxygenase</keyword>
<dbReference type="InterPro" id="IPR003347">
    <property type="entry name" value="JmjC_dom"/>
</dbReference>
<comment type="caution">
    <text evidence="5">The sequence shown here is derived from an EMBL/GenBank/DDBJ whole genome shotgun (WGS) entry which is preliminary data.</text>
</comment>
<evidence type="ECO:0000259" key="4">
    <source>
        <dbReference type="PROSITE" id="PS51184"/>
    </source>
</evidence>
<dbReference type="GO" id="GO:0032453">
    <property type="term" value="F:histone H3K4 demethylase activity"/>
    <property type="evidence" value="ECO:0007669"/>
    <property type="project" value="TreeGrafter"/>
</dbReference>
<gene>
    <name evidence="5" type="ORF">CKAN_00364300</name>
</gene>
<dbReference type="PANTHER" id="PTHR13096">
    <property type="entry name" value="MINA53 MYC INDUCED NUCLEAR ANTIGEN"/>
    <property type="match status" value="1"/>
</dbReference>
<evidence type="ECO:0000313" key="6">
    <source>
        <dbReference type="Proteomes" id="UP000283530"/>
    </source>
</evidence>
<comment type="function">
    <text evidence="3">Oxygenase that can act as both a histone lysine demethylase and a ribosomal histidine hydroxylase.</text>
</comment>
<comment type="cofactor">
    <cofactor evidence="3">
        <name>Fe(2+)</name>
        <dbReference type="ChEBI" id="CHEBI:29033"/>
    </cofactor>
    <text evidence="3">Binds 1 Fe(2+) ion per subunit.</text>
</comment>
<keyword evidence="6" id="KW-1185">Reference proteome</keyword>
<dbReference type="PROSITE" id="PS51184">
    <property type="entry name" value="JMJC"/>
    <property type="match status" value="1"/>
</dbReference>
<feature type="domain" description="JmjC" evidence="4">
    <location>
        <begin position="431"/>
        <end position="581"/>
    </location>
</feature>
<keyword evidence="1 3" id="KW-0479">Metal-binding</keyword>
<dbReference type="EMBL" id="QPKB01000002">
    <property type="protein sequence ID" value="RWR75267.1"/>
    <property type="molecule type" value="Genomic_DNA"/>
</dbReference>
<dbReference type="GO" id="GO:0051864">
    <property type="term" value="F:histone H3K36 demethylase activity"/>
    <property type="evidence" value="ECO:0007669"/>
    <property type="project" value="TreeGrafter"/>
</dbReference>
<accession>A0A3S3N9K5</accession>
<dbReference type="InterPro" id="IPR039994">
    <property type="entry name" value="NO66-like"/>
</dbReference>